<keyword evidence="2" id="KW-1185">Reference proteome</keyword>
<dbReference type="Gene3D" id="2.60.120.370">
    <property type="entry name" value="YhcH/YjgK/YiaL"/>
    <property type="match status" value="1"/>
</dbReference>
<dbReference type="InterPro" id="IPR004375">
    <property type="entry name" value="NanQ/TabA/YiaL"/>
</dbReference>
<name>A0A9Y2AGI9_9FIRM</name>
<accession>A0A9Y2AGI9</accession>
<dbReference type="PANTHER" id="PTHR34986:SF1">
    <property type="entry name" value="PROTEIN YIAL"/>
    <property type="match status" value="1"/>
</dbReference>
<dbReference type="SUPFAM" id="SSF51197">
    <property type="entry name" value="Clavaminate synthase-like"/>
    <property type="match status" value="1"/>
</dbReference>
<dbReference type="Proteomes" id="UP001243623">
    <property type="component" value="Chromosome"/>
</dbReference>
<dbReference type="Pfam" id="PF04074">
    <property type="entry name" value="DUF386"/>
    <property type="match status" value="1"/>
</dbReference>
<protein>
    <submittedName>
        <fullName evidence="1">YhcH/YjgK/YiaL family protein</fullName>
    </submittedName>
</protein>
<dbReference type="PANTHER" id="PTHR34986">
    <property type="entry name" value="EVOLVED BETA-GALACTOSIDASE SUBUNIT BETA"/>
    <property type="match status" value="1"/>
</dbReference>
<sequence>MIVGHIRNLENEKYRFPASIKKALHFLKEQNLSKLNDGKYEIDGEKIFAMVSSYMSKERSECRAETHRKYIDVQFIVEGEELMGYCALNPVLEIEEDCAEERDAIFYKALIPESDIILSQGMYAVIYPHDVHRPCCFLDQPQRVKKVVIKVSIDTLEK</sequence>
<proteinExistence type="predicted"/>
<dbReference type="GO" id="GO:0005829">
    <property type="term" value="C:cytosol"/>
    <property type="evidence" value="ECO:0007669"/>
    <property type="project" value="TreeGrafter"/>
</dbReference>
<reference evidence="1" key="1">
    <citation type="submission" date="2023-03" db="EMBL/GenBank/DDBJ databases">
        <title>Selenobaculum gbiensis gen. nov. sp. nov., a new bacterium isolated from the gut microbiota of IBD patient.</title>
        <authorList>
            <person name="Yeo S."/>
            <person name="Park H."/>
            <person name="Huh C.S."/>
        </authorList>
    </citation>
    <scope>NUCLEOTIDE SEQUENCE</scope>
    <source>
        <strain evidence="1">ICN-92133</strain>
    </source>
</reference>
<dbReference type="EMBL" id="CP120678">
    <property type="protein sequence ID" value="WIW71305.1"/>
    <property type="molecule type" value="Genomic_DNA"/>
</dbReference>
<dbReference type="KEGG" id="sgbi:P3F81_03050"/>
<organism evidence="1 2">
    <name type="scientific">Selenobaculum gibii</name>
    <dbReference type="NCBI Taxonomy" id="3054208"/>
    <lineage>
        <taxon>Bacteria</taxon>
        <taxon>Bacillati</taxon>
        <taxon>Bacillota</taxon>
        <taxon>Negativicutes</taxon>
        <taxon>Selenomonadales</taxon>
        <taxon>Selenomonadaceae</taxon>
        <taxon>Selenobaculum</taxon>
    </lineage>
</organism>
<dbReference type="NCBIfam" id="TIGR00022">
    <property type="entry name" value="YhcH/YjgK/YiaL family protein"/>
    <property type="match status" value="1"/>
</dbReference>
<dbReference type="InterPro" id="IPR037012">
    <property type="entry name" value="NanQ/TabA/YiaL_sf"/>
</dbReference>
<dbReference type="RefSeq" id="WP_147667629.1">
    <property type="nucleotide sequence ID" value="NZ_CP120678.1"/>
</dbReference>
<gene>
    <name evidence="1" type="ORF">P3F81_03050</name>
</gene>
<evidence type="ECO:0000313" key="2">
    <source>
        <dbReference type="Proteomes" id="UP001243623"/>
    </source>
</evidence>
<dbReference type="AlphaFoldDB" id="A0A9Y2AGI9"/>
<evidence type="ECO:0000313" key="1">
    <source>
        <dbReference type="EMBL" id="WIW71305.1"/>
    </source>
</evidence>